<dbReference type="PANTHER" id="PTHR10223">
    <property type="entry name" value="26S PROTEASOME NON-ATPASE REGULATORY SUBUNIT 4"/>
    <property type="match status" value="1"/>
</dbReference>
<keyword evidence="6" id="KW-0812">Transmembrane</keyword>
<keyword evidence="9" id="KW-1185">Reference proteome</keyword>
<feature type="compositionally biased region" description="Basic and acidic residues" evidence="5">
    <location>
        <begin position="266"/>
        <end position="291"/>
    </location>
</feature>
<evidence type="ECO:0000256" key="5">
    <source>
        <dbReference type="SAM" id="MobiDB-lite"/>
    </source>
</evidence>
<feature type="region of interest" description="Disordered" evidence="5">
    <location>
        <begin position="252"/>
        <end position="295"/>
    </location>
</feature>
<dbReference type="Gene3D" id="3.40.50.410">
    <property type="entry name" value="von Willebrand factor, type A domain"/>
    <property type="match status" value="1"/>
</dbReference>
<dbReference type="Gene3D" id="6.10.250.380">
    <property type="match status" value="1"/>
</dbReference>
<dbReference type="EMBL" id="CAXAMN010013003">
    <property type="protein sequence ID" value="CAK9039694.1"/>
    <property type="molecule type" value="Genomic_DNA"/>
</dbReference>
<feature type="compositionally biased region" description="Low complexity" evidence="5">
    <location>
        <begin position="254"/>
        <end position="265"/>
    </location>
</feature>
<gene>
    <name evidence="8" type="ORF">CCMP2556_LOCUS21486</name>
</gene>
<dbReference type="InterPro" id="IPR049590">
    <property type="entry name" value="PSMD4_RAZUL-like"/>
</dbReference>
<organism evidence="8 9">
    <name type="scientific">Durusdinium trenchii</name>
    <dbReference type="NCBI Taxonomy" id="1381693"/>
    <lineage>
        <taxon>Eukaryota</taxon>
        <taxon>Sar</taxon>
        <taxon>Alveolata</taxon>
        <taxon>Dinophyceae</taxon>
        <taxon>Suessiales</taxon>
        <taxon>Symbiodiniaceae</taxon>
        <taxon>Durusdinium</taxon>
    </lineage>
</organism>
<dbReference type="SUPFAM" id="SSF53300">
    <property type="entry name" value="vWA-like"/>
    <property type="match status" value="1"/>
</dbReference>
<evidence type="ECO:0000259" key="7">
    <source>
        <dbReference type="PROSITE" id="PS50234"/>
    </source>
</evidence>
<evidence type="ECO:0000256" key="2">
    <source>
        <dbReference type="ARBA" id="ARBA00022737"/>
    </source>
</evidence>
<feature type="transmembrane region" description="Helical" evidence="6">
    <location>
        <begin position="1157"/>
        <end position="1180"/>
    </location>
</feature>
<feature type="transmembrane region" description="Helical" evidence="6">
    <location>
        <begin position="438"/>
        <end position="463"/>
    </location>
</feature>
<name>A0ABP0LM99_9DINO</name>
<dbReference type="SMART" id="SM00726">
    <property type="entry name" value="UIM"/>
    <property type="match status" value="2"/>
</dbReference>
<dbReference type="PROSITE" id="PS50234">
    <property type="entry name" value="VWFA"/>
    <property type="match status" value="1"/>
</dbReference>
<dbReference type="SMART" id="SM00327">
    <property type="entry name" value="VWA"/>
    <property type="match status" value="1"/>
</dbReference>
<evidence type="ECO:0000313" key="9">
    <source>
        <dbReference type="Proteomes" id="UP001642484"/>
    </source>
</evidence>
<dbReference type="InterPro" id="IPR027040">
    <property type="entry name" value="PSMD4"/>
</dbReference>
<accession>A0ABP0LM99</accession>
<feature type="transmembrane region" description="Helical" evidence="6">
    <location>
        <begin position="628"/>
        <end position="650"/>
    </location>
</feature>
<feature type="domain" description="VWFA" evidence="7">
    <location>
        <begin position="5"/>
        <end position="188"/>
    </location>
</feature>
<dbReference type="PANTHER" id="PTHR10223:SF0">
    <property type="entry name" value="26S PROTEASOME NON-ATPASE REGULATORY SUBUNIT 4"/>
    <property type="match status" value="1"/>
</dbReference>
<evidence type="ECO:0000256" key="6">
    <source>
        <dbReference type="SAM" id="Phobius"/>
    </source>
</evidence>
<protein>
    <recommendedName>
        <fullName evidence="4">26S proteasome regulatory subunit RPN10</fullName>
    </recommendedName>
</protein>
<reference evidence="8 9" key="1">
    <citation type="submission" date="2024-02" db="EMBL/GenBank/DDBJ databases">
        <authorList>
            <person name="Chen Y."/>
            <person name="Shah S."/>
            <person name="Dougan E. K."/>
            <person name="Thang M."/>
            <person name="Chan C."/>
        </authorList>
    </citation>
    <scope>NUCLEOTIDE SEQUENCE [LARGE SCALE GENOMIC DNA]</scope>
</reference>
<evidence type="ECO:0000256" key="3">
    <source>
        <dbReference type="ARBA" id="ARBA00022942"/>
    </source>
</evidence>
<feature type="transmembrane region" description="Helical" evidence="6">
    <location>
        <begin position="562"/>
        <end position="583"/>
    </location>
</feature>
<dbReference type="Pfam" id="PF13519">
    <property type="entry name" value="VWA_2"/>
    <property type="match status" value="1"/>
</dbReference>
<sequence length="1274" mass="143296">MPLEAVMICLDNSDYTRNGDYMPTRFDSQSDAANLLCGAKTNQNPENAVGILAAAGDRIEVMVTPTSDLGRLVTELNKVQIGGNADLLRAIQTAQLALKHRQNKKQKQRIIAFVGSPVSASDKELEALGKNLKKNSVALDLVSFGEVEENAPKLEKLMNALNSNDTSHLLEAPVGPKLLSDVLLASPIINPEGEAGGSGDGGAGFEFGINPNEDPELALALRISMEEERARQQDMDDELRQALLLSMQEMDPVPATSTPAASAPEEAPKRKAEEMETEKPSVEPQEKKPTTEGDAVLDSRWLQDPSFVQELLGSLPGVDINDERIQEALKEGEEETTCEKLTGGKCPIAVPALGYSCLVSCVESVASCAKLNPRKPGVNTFEDPHLCTSCHVTACKMCTFPSKDGLAKCQVCFDGFELVERPDGTQECVVWGQSTIVLVTYVLMFIIVALITLILLGTCFVAARESMKKMKHGTTVNLESTLLQATYEEKSAVNMAQHREQTPQDKKHNEKAISQGFMTSLQASIKFESLRRAGKHTESRVKRLVKATLDSKQDDLGIGLQLFYNTQIFLIVFSLLGLAFNFFSLKVLGPGTSLAHLVEEAQVCPSSAADLRKLEVDIVTREHDRAKIGQVVGISFWFASVLLSWGFHYYQKSFQKEYDSTHQTSDDYTLMLEGVPRECTSERRLHRYLEKELNMEGRIYGVCILYDLVHIPPEVNEKCEEMLEHIIELDDLRNGWARADFSMSEKALEEDIENDKEEFKEILHKHLRCCGRAYIVFHTQMSMIRVLRERRGLRKQILFPKYESKDGDGEIDMVQLLNRGDQPDGVRYEKAEMSPAERRKTYLVLPARQIVYILIYVVTAQVFYTFMQKPWNDCAMEASSAAAGVALASKGVLLVNFAIQTAVAFDVEGCGFLRIAKVDQMTFIFNTLLMVITLLYIVFQECNKQGLRSVFLPPEEELTAEWWQWRSGLVNSAAAEVSAYQALVSVFTEQTIMLYVLGEVGNVIGPVAFFWFALRAVFISNIGGGPQSRIQKFLRLVLPKTRDPVVLTAREAEKAQMLVPLLLWMEYTYVIIFPAIAFTAFYFIDFSMKIWVALTGFAILFFLWQRYVMLWLYGKSQFDSEETYFSFIIIWGLVLAKCAASFALWAYRLQEITEWPFALLIFVLIFLLTAFIYTAGILYIEWCFAKEGKTLDKMEGEGEEGADPGYDAIMETTGISWWNVNPVYVLKQRLCPNEPGFEVHDARVPCWPSWSDQGYFEKGKEFRHRRHQPKFHHS</sequence>
<comment type="caution">
    <text evidence="8">The sequence shown here is derived from an EMBL/GenBank/DDBJ whole genome shotgun (WGS) entry which is preliminary data.</text>
</comment>
<proteinExistence type="inferred from homology"/>
<feature type="transmembrane region" description="Helical" evidence="6">
    <location>
        <begin position="1061"/>
        <end position="1084"/>
    </location>
</feature>
<comment type="similarity">
    <text evidence="1">Belongs to the proteasome subunit S5A family.</text>
</comment>
<feature type="transmembrane region" description="Helical" evidence="6">
    <location>
        <begin position="920"/>
        <end position="939"/>
    </location>
</feature>
<keyword evidence="3" id="KW-0647">Proteasome</keyword>
<feature type="transmembrane region" description="Helical" evidence="6">
    <location>
        <begin position="992"/>
        <end position="1014"/>
    </location>
</feature>
<evidence type="ECO:0000256" key="1">
    <source>
        <dbReference type="ARBA" id="ARBA00005574"/>
    </source>
</evidence>
<feature type="transmembrane region" description="Helical" evidence="6">
    <location>
        <begin position="1124"/>
        <end position="1145"/>
    </location>
</feature>
<keyword evidence="6" id="KW-0472">Membrane</keyword>
<feature type="transmembrane region" description="Helical" evidence="6">
    <location>
        <begin position="849"/>
        <end position="867"/>
    </location>
</feature>
<evidence type="ECO:0000256" key="4">
    <source>
        <dbReference type="ARBA" id="ARBA00044341"/>
    </source>
</evidence>
<keyword evidence="6" id="KW-1133">Transmembrane helix</keyword>
<evidence type="ECO:0000313" key="8">
    <source>
        <dbReference type="EMBL" id="CAK9039694.1"/>
    </source>
</evidence>
<dbReference type="InterPro" id="IPR002035">
    <property type="entry name" value="VWF_A"/>
</dbReference>
<dbReference type="CDD" id="cd01452">
    <property type="entry name" value="VWA_26S_proteasome_subunit"/>
    <property type="match status" value="1"/>
</dbReference>
<feature type="transmembrane region" description="Helical" evidence="6">
    <location>
        <begin position="1090"/>
        <end position="1112"/>
    </location>
</feature>
<keyword evidence="2" id="KW-0677">Repeat</keyword>
<dbReference type="CDD" id="cd22297">
    <property type="entry name" value="PSMD4_RAZUL"/>
    <property type="match status" value="1"/>
</dbReference>
<dbReference type="InterPro" id="IPR003903">
    <property type="entry name" value="UIM_dom"/>
</dbReference>
<dbReference type="Proteomes" id="UP001642484">
    <property type="component" value="Unassembled WGS sequence"/>
</dbReference>
<dbReference type="InterPro" id="IPR036465">
    <property type="entry name" value="vWFA_dom_sf"/>
</dbReference>
<dbReference type="PROSITE" id="PS50330">
    <property type="entry name" value="UIM"/>
    <property type="match status" value="2"/>
</dbReference>